<feature type="transmembrane region" description="Helical" evidence="7">
    <location>
        <begin position="146"/>
        <end position="169"/>
    </location>
</feature>
<feature type="transmembrane region" description="Helical" evidence="7">
    <location>
        <begin position="20"/>
        <end position="41"/>
    </location>
</feature>
<evidence type="ECO:0000256" key="4">
    <source>
        <dbReference type="ARBA" id="ARBA00022692"/>
    </source>
</evidence>
<sequence length="407" mass="41487">MTTTTTPRPAPVDTRPWTRYAAMAAVLFTVIAGTNIPSPLYKQYAHQWGFSPTVLTLLFSTYAAVLVVALLTASRVTGRLGYRVSLIGALSTAALASAVFALASNTAWLFVARGLQGAAVGIASGALTATIVALHPRSDGHSASAVVTAMTAFGGGLGPVVCGVFAQFLPAPLHTIYWVEAALLIVGVLVVATIPPHLGKSTTGPATARPALPTTEPATFLTAAAGTFLAWGVVALFLTIAPSLIADLTGDTHVLTAGIVAGVVLIASGLAQITLARLGTHRATISGLTLLALGLAGLIGATFLAQPAAVIAAAIIAGVGHGLTFMAALRTTNALTENFDRRPRVLSSFYIATYGGVGIPVIGAGIVATATDTTFAVRIFAVVTIIALVALLAAVTTMHRTRRAQHD</sequence>
<feature type="transmembrane region" description="Helical" evidence="7">
    <location>
        <begin position="283"/>
        <end position="304"/>
    </location>
</feature>
<feature type="transmembrane region" description="Helical" evidence="7">
    <location>
        <begin position="218"/>
        <end position="241"/>
    </location>
</feature>
<dbReference type="Proteomes" id="UP001597068">
    <property type="component" value="Unassembled WGS sequence"/>
</dbReference>
<dbReference type="EMBL" id="JBHTIL010000006">
    <property type="protein sequence ID" value="MFD0927537.1"/>
    <property type="molecule type" value="Genomic_DNA"/>
</dbReference>
<protein>
    <submittedName>
        <fullName evidence="9">MFS transporter</fullName>
    </submittedName>
</protein>
<evidence type="ECO:0000256" key="3">
    <source>
        <dbReference type="ARBA" id="ARBA00022475"/>
    </source>
</evidence>
<comment type="caution">
    <text evidence="9">The sequence shown here is derived from an EMBL/GenBank/DDBJ whole genome shotgun (WGS) entry which is preliminary data.</text>
</comment>
<gene>
    <name evidence="9" type="ORF">ACFQ04_17490</name>
</gene>
<feature type="transmembrane region" description="Helical" evidence="7">
    <location>
        <begin position="253"/>
        <end position="271"/>
    </location>
</feature>
<evidence type="ECO:0000256" key="6">
    <source>
        <dbReference type="ARBA" id="ARBA00023136"/>
    </source>
</evidence>
<feature type="transmembrane region" description="Helical" evidence="7">
    <location>
        <begin position="115"/>
        <end position="134"/>
    </location>
</feature>
<name>A0ABW3GFW9_9NOCA</name>
<dbReference type="RefSeq" id="WP_253648040.1">
    <property type="nucleotide sequence ID" value="NZ_BAAAMO010000001.1"/>
</dbReference>
<feature type="transmembrane region" description="Helical" evidence="7">
    <location>
        <begin position="310"/>
        <end position="329"/>
    </location>
</feature>
<feature type="domain" description="Major facilitator superfamily (MFS) profile" evidence="8">
    <location>
        <begin position="18"/>
        <end position="402"/>
    </location>
</feature>
<reference evidence="10" key="1">
    <citation type="journal article" date="2019" name="Int. J. Syst. Evol. Microbiol.">
        <title>The Global Catalogue of Microorganisms (GCM) 10K type strain sequencing project: providing services to taxonomists for standard genome sequencing and annotation.</title>
        <authorList>
            <consortium name="The Broad Institute Genomics Platform"/>
            <consortium name="The Broad Institute Genome Sequencing Center for Infectious Disease"/>
            <person name="Wu L."/>
            <person name="Ma J."/>
        </authorList>
    </citation>
    <scope>NUCLEOTIDE SEQUENCE [LARGE SCALE GENOMIC DNA]</scope>
    <source>
        <strain evidence="10">CCUG 50873</strain>
    </source>
</reference>
<comment type="subcellular location">
    <subcellularLocation>
        <location evidence="1">Cell membrane</location>
        <topology evidence="1">Multi-pass membrane protein</topology>
    </subcellularLocation>
</comment>
<keyword evidence="5 7" id="KW-1133">Transmembrane helix</keyword>
<dbReference type="InterPro" id="IPR036259">
    <property type="entry name" value="MFS_trans_sf"/>
</dbReference>
<evidence type="ECO:0000256" key="5">
    <source>
        <dbReference type="ARBA" id="ARBA00022989"/>
    </source>
</evidence>
<dbReference type="PROSITE" id="PS50850">
    <property type="entry name" value="MFS"/>
    <property type="match status" value="1"/>
</dbReference>
<dbReference type="Gene3D" id="1.20.1250.20">
    <property type="entry name" value="MFS general substrate transporter like domains"/>
    <property type="match status" value="1"/>
</dbReference>
<dbReference type="SUPFAM" id="SSF103473">
    <property type="entry name" value="MFS general substrate transporter"/>
    <property type="match status" value="1"/>
</dbReference>
<keyword evidence="2" id="KW-0813">Transport</keyword>
<feature type="transmembrane region" description="Helical" evidence="7">
    <location>
        <begin position="375"/>
        <end position="395"/>
    </location>
</feature>
<keyword evidence="3" id="KW-1003">Cell membrane</keyword>
<evidence type="ECO:0000259" key="8">
    <source>
        <dbReference type="PROSITE" id="PS50850"/>
    </source>
</evidence>
<accession>A0ABW3GFW9</accession>
<feature type="transmembrane region" description="Helical" evidence="7">
    <location>
        <begin position="349"/>
        <end position="369"/>
    </location>
</feature>
<evidence type="ECO:0000256" key="7">
    <source>
        <dbReference type="SAM" id="Phobius"/>
    </source>
</evidence>
<organism evidence="9 10">
    <name type="scientific">Williamsia deligens</name>
    <dbReference type="NCBI Taxonomy" id="321325"/>
    <lineage>
        <taxon>Bacteria</taxon>
        <taxon>Bacillati</taxon>
        <taxon>Actinomycetota</taxon>
        <taxon>Actinomycetes</taxon>
        <taxon>Mycobacteriales</taxon>
        <taxon>Nocardiaceae</taxon>
        <taxon>Williamsia</taxon>
    </lineage>
</organism>
<evidence type="ECO:0000313" key="10">
    <source>
        <dbReference type="Proteomes" id="UP001597068"/>
    </source>
</evidence>
<keyword evidence="4 7" id="KW-0812">Transmembrane</keyword>
<evidence type="ECO:0000256" key="1">
    <source>
        <dbReference type="ARBA" id="ARBA00004651"/>
    </source>
</evidence>
<dbReference type="PANTHER" id="PTHR23517">
    <property type="entry name" value="RESISTANCE PROTEIN MDTM, PUTATIVE-RELATED-RELATED"/>
    <property type="match status" value="1"/>
</dbReference>
<dbReference type="Pfam" id="PF07690">
    <property type="entry name" value="MFS_1"/>
    <property type="match status" value="1"/>
</dbReference>
<evidence type="ECO:0000256" key="2">
    <source>
        <dbReference type="ARBA" id="ARBA00022448"/>
    </source>
</evidence>
<dbReference type="InterPro" id="IPR011701">
    <property type="entry name" value="MFS"/>
</dbReference>
<dbReference type="InterPro" id="IPR020846">
    <property type="entry name" value="MFS_dom"/>
</dbReference>
<feature type="transmembrane region" description="Helical" evidence="7">
    <location>
        <begin position="53"/>
        <end position="73"/>
    </location>
</feature>
<keyword evidence="10" id="KW-1185">Reference proteome</keyword>
<feature type="transmembrane region" description="Helical" evidence="7">
    <location>
        <begin position="175"/>
        <end position="198"/>
    </location>
</feature>
<feature type="transmembrane region" description="Helical" evidence="7">
    <location>
        <begin position="80"/>
        <end position="103"/>
    </location>
</feature>
<dbReference type="InterPro" id="IPR050171">
    <property type="entry name" value="MFS_Transporters"/>
</dbReference>
<keyword evidence="6 7" id="KW-0472">Membrane</keyword>
<proteinExistence type="predicted"/>
<evidence type="ECO:0000313" key="9">
    <source>
        <dbReference type="EMBL" id="MFD0927537.1"/>
    </source>
</evidence>
<dbReference type="PANTHER" id="PTHR23517:SF13">
    <property type="entry name" value="MAJOR FACILITATOR SUPERFAMILY MFS_1"/>
    <property type="match status" value="1"/>
</dbReference>